<evidence type="ECO:0000256" key="5">
    <source>
        <dbReference type="ARBA" id="ARBA00022679"/>
    </source>
</evidence>
<dbReference type="Gene3D" id="3.40.50.2000">
    <property type="entry name" value="Glycogen Phosphorylase B"/>
    <property type="match status" value="1"/>
</dbReference>
<keyword evidence="10" id="KW-0472">Membrane</keyword>
<sequence length="406" mass="43633">MFLYRLLVSVFAIVTLWRAFRAGGLAAMRDRLSPGPAPAGPHVWLHGASNGELASVKPLLDAMIAARPDLRWLITANTDTGVALARGWDLPRTSVHLAPIDLRGPAKRTMRLWHVTAHIALESELWPNRILACPGPTVLLGARMTPGTARTWARFPRLTRRMLARVRYASAQDAGSADRLAALGLPPQARGPIVDLKAFYDPPPIPEDPTLTAAYPRARTWLAASTHAGEEETVLDAHKALLIQHPHLKLILAPRHPRRAEEIAAAAHTRGLTCARRSLDQSPETAQVYIADTMGEMPRWYARAGRVFIGGTLTDRGGHTPYEPAAFGAALLHGPDTANFAAAFARLAEAKAAYEIDDAETLAAALAALTDAEAQATAGQAAQQALRQEADPVAVITPVLALLPKA</sequence>
<dbReference type="PANTHER" id="PTHR42755:SF1">
    <property type="entry name" value="3-DEOXY-D-MANNO-OCTULOSONIC ACID TRANSFERASE, MITOCHONDRIAL-RELATED"/>
    <property type="match status" value="1"/>
</dbReference>
<dbReference type="PANTHER" id="PTHR42755">
    <property type="entry name" value="3-DEOXY-MANNO-OCTULOSONATE CYTIDYLYLTRANSFERASE"/>
    <property type="match status" value="1"/>
</dbReference>
<evidence type="ECO:0000256" key="2">
    <source>
        <dbReference type="ARBA" id="ARBA00004713"/>
    </source>
</evidence>
<protein>
    <recommendedName>
        <fullName evidence="4 10">3-deoxy-D-manno-octulosonic acid transferase</fullName>
        <shortName evidence="10">Kdo transferase</shortName>
        <ecNumber evidence="3 10">2.4.99.12</ecNumber>
    </recommendedName>
    <alternativeName>
        <fullName evidence="6 10">Lipid IV(A) 3-deoxy-D-manno-octulosonic acid transferase</fullName>
    </alternativeName>
</protein>
<evidence type="ECO:0000256" key="6">
    <source>
        <dbReference type="ARBA" id="ARBA00031445"/>
    </source>
</evidence>
<keyword evidence="13" id="KW-1185">Reference proteome</keyword>
<accession>A0A238KHL6</accession>
<evidence type="ECO:0000313" key="13">
    <source>
        <dbReference type="Proteomes" id="UP000207598"/>
    </source>
</evidence>
<dbReference type="GO" id="GO:0009245">
    <property type="term" value="P:lipid A biosynthetic process"/>
    <property type="evidence" value="ECO:0007669"/>
    <property type="project" value="TreeGrafter"/>
</dbReference>
<evidence type="ECO:0000256" key="3">
    <source>
        <dbReference type="ARBA" id="ARBA00012621"/>
    </source>
</evidence>
<comment type="similarity">
    <text evidence="10">Belongs to the glycosyltransferase group 1 family.</text>
</comment>
<dbReference type="AlphaFoldDB" id="A0A238KHL6"/>
<keyword evidence="10" id="KW-0448">Lipopolysaccharide biosynthesis</keyword>
<feature type="site" description="Transition state stabilizer" evidence="9">
    <location>
        <position position="197"/>
    </location>
</feature>
<feature type="site" description="Transition state stabilizer" evidence="9">
    <location>
        <position position="122"/>
    </location>
</feature>
<comment type="catalytic activity">
    <reaction evidence="7 10">
        <text>lipid IVA (E. coli) + CMP-3-deoxy-beta-D-manno-octulosonate = alpha-Kdo-(2-&gt;6)-lipid IVA (E. coli) + CMP + H(+)</text>
        <dbReference type="Rhea" id="RHEA:28066"/>
        <dbReference type="ChEBI" id="CHEBI:15378"/>
        <dbReference type="ChEBI" id="CHEBI:58603"/>
        <dbReference type="ChEBI" id="CHEBI:60364"/>
        <dbReference type="ChEBI" id="CHEBI:60377"/>
        <dbReference type="ChEBI" id="CHEBI:85987"/>
        <dbReference type="EC" id="2.4.99.12"/>
    </reaction>
</comment>
<dbReference type="Proteomes" id="UP000207598">
    <property type="component" value="Unassembled WGS sequence"/>
</dbReference>
<dbReference type="GO" id="GO:0005886">
    <property type="term" value="C:plasma membrane"/>
    <property type="evidence" value="ECO:0007669"/>
    <property type="project" value="UniProtKB-SubCell"/>
</dbReference>
<keyword evidence="5 10" id="KW-0808">Transferase</keyword>
<evidence type="ECO:0000256" key="10">
    <source>
        <dbReference type="RuleBase" id="RU365103"/>
    </source>
</evidence>
<dbReference type="Pfam" id="PF04413">
    <property type="entry name" value="Glycos_transf_N"/>
    <property type="match status" value="1"/>
</dbReference>
<dbReference type="InterPro" id="IPR007507">
    <property type="entry name" value="Glycos_transf_N"/>
</dbReference>
<dbReference type="GO" id="GO:0009244">
    <property type="term" value="P:lipopolysaccharide core region biosynthetic process"/>
    <property type="evidence" value="ECO:0007669"/>
    <property type="project" value="UniProtKB-UniRule"/>
</dbReference>
<keyword evidence="10" id="KW-1003">Cell membrane</keyword>
<dbReference type="RefSeq" id="WP_094021347.1">
    <property type="nucleotide sequence ID" value="NZ_FXYF01000006.1"/>
</dbReference>
<evidence type="ECO:0000256" key="4">
    <source>
        <dbReference type="ARBA" id="ARBA00019077"/>
    </source>
</evidence>
<feature type="active site" description="Proton acceptor" evidence="8">
    <location>
        <position position="52"/>
    </location>
</feature>
<evidence type="ECO:0000256" key="1">
    <source>
        <dbReference type="ARBA" id="ARBA00003394"/>
    </source>
</evidence>
<dbReference type="EMBL" id="FXYF01000006">
    <property type="protein sequence ID" value="SMX42084.1"/>
    <property type="molecule type" value="Genomic_DNA"/>
</dbReference>
<dbReference type="InterPro" id="IPR039901">
    <property type="entry name" value="Kdotransferase"/>
</dbReference>
<dbReference type="UniPathway" id="UPA00958"/>
<dbReference type="GO" id="GO:0043842">
    <property type="term" value="F:Kdo transferase activity"/>
    <property type="evidence" value="ECO:0007669"/>
    <property type="project" value="UniProtKB-EC"/>
</dbReference>
<evidence type="ECO:0000256" key="9">
    <source>
        <dbReference type="PIRSR" id="PIRSR639901-2"/>
    </source>
</evidence>
<proteinExistence type="inferred from homology"/>
<dbReference type="InterPro" id="IPR038107">
    <property type="entry name" value="Glycos_transf_N_sf"/>
</dbReference>
<comment type="subcellular location">
    <subcellularLocation>
        <location evidence="10">Cell membrane</location>
    </subcellularLocation>
</comment>
<comment type="function">
    <text evidence="1 10">Involved in lipopolysaccharide (LPS) biosynthesis. Catalyzes the transfer of 3-deoxy-D-manno-octulosonate (Kdo) residue(s) from CMP-Kdo to lipid IV(A), the tetraacyldisaccharide-1,4'-bisphosphate precursor of lipid A.</text>
</comment>
<organism evidence="12 13">
    <name type="scientific">Maliponia aquimaris</name>
    <dbReference type="NCBI Taxonomy" id="1673631"/>
    <lineage>
        <taxon>Bacteria</taxon>
        <taxon>Pseudomonadati</taxon>
        <taxon>Pseudomonadota</taxon>
        <taxon>Alphaproteobacteria</taxon>
        <taxon>Rhodobacterales</taxon>
        <taxon>Paracoccaceae</taxon>
        <taxon>Maliponia</taxon>
    </lineage>
</organism>
<evidence type="ECO:0000256" key="8">
    <source>
        <dbReference type="PIRSR" id="PIRSR639901-1"/>
    </source>
</evidence>
<feature type="domain" description="3-deoxy-D-manno-octulosonic-acid transferase N-terminal" evidence="11">
    <location>
        <begin position="37"/>
        <end position="197"/>
    </location>
</feature>
<comment type="pathway">
    <text evidence="2 10">Bacterial outer membrane biogenesis; LPS core biosynthesis.</text>
</comment>
<evidence type="ECO:0000256" key="7">
    <source>
        <dbReference type="ARBA" id="ARBA00049183"/>
    </source>
</evidence>
<dbReference type="Gene3D" id="3.40.50.11720">
    <property type="entry name" value="3-Deoxy-D-manno-octulosonic-acid transferase, N-terminal domain"/>
    <property type="match status" value="1"/>
</dbReference>
<dbReference type="EC" id="2.4.99.12" evidence="3 10"/>
<dbReference type="OrthoDB" id="9789797at2"/>
<evidence type="ECO:0000259" key="11">
    <source>
        <dbReference type="Pfam" id="PF04413"/>
    </source>
</evidence>
<evidence type="ECO:0000313" key="12">
    <source>
        <dbReference type="EMBL" id="SMX42084.1"/>
    </source>
</evidence>
<name>A0A238KHL6_9RHOB</name>
<keyword evidence="12" id="KW-0328">Glycosyltransferase</keyword>
<gene>
    <name evidence="12" type="primary">waaA_2</name>
    <name evidence="12" type="ORF">MAA8898_02519</name>
</gene>
<dbReference type="SUPFAM" id="SSF53756">
    <property type="entry name" value="UDP-Glycosyltransferase/glycogen phosphorylase"/>
    <property type="match status" value="1"/>
</dbReference>
<reference evidence="12 13" key="1">
    <citation type="submission" date="2017-05" db="EMBL/GenBank/DDBJ databases">
        <authorList>
            <person name="Song R."/>
            <person name="Chenine A.L."/>
            <person name="Ruprecht R.M."/>
        </authorList>
    </citation>
    <scope>NUCLEOTIDE SEQUENCE [LARGE SCALE GENOMIC DNA]</scope>
    <source>
        <strain evidence="12 13">CECT 8898</strain>
    </source>
</reference>